<evidence type="ECO:0000313" key="7">
    <source>
        <dbReference type="EMBL" id="KAK6340957.1"/>
    </source>
</evidence>
<organism evidence="7 8">
    <name type="scientific">Orbilia brochopaga</name>
    <dbReference type="NCBI Taxonomy" id="3140254"/>
    <lineage>
        <taxon>Eukaryota</taxon>
        <taxon>Fungi</taxon>
        <taxon>Dikarya</taxon>
        <taxon>Ascomycota</taxon>
        <taxon>Pezizomycotina</taxon>
        <taxon>Orbiliomycetes</taxon>
        <taxon>Orbiliales</taxon>
        <taxon>Orbiliaceae</taxon>
        <taxon>Orbilia</taxon>
    </lineage>
</organism>
<dbReference type="InterPro" id="IPR004839">
    <property type="entry name" value="Aminotransferase_I/II_large"/>
</dbReference>
<dbReference type="InterPro" id="IPR015424">
    <property type="entry name" value="PyrdxlP-dep_Trfase"/>
</dbReference>
<feature type="domain" description="Aminotransferase class I/classII large" evidence="6">
    <location>
        <begin position="160"/>
        <end position="448"/>
    </location>
</feature>
<dbReference type="InterPro" id="IPR050859">
    <property type="entry name" value="Class-I_PLP-dep_aminotransf"/>
</dbReference>
<keyword evidence="8" id="KW-1185">Reference proteome</keyword>
<evidence type="ECO:0000313" key="8">
    <source>
        <dbReference type="Proteomes" id="UP001375240"/>
    </source>
</evidence>
<dbReference type="Proteomes" id="UP001375240">
    <property type="component" value="Unassembled WGS sequence"/>
</dbReference>
<protein>
    <recommendedName>
        <fullName evidence="6">Aminotransferase class I/classII large domain-containing protein</fullName>
    </recommendedName>
</protein>
<evidence type="ECO:0000256" key="2">
    <source>
        <dbReference type="ARBA" id="ARBA00007441"/>
    </source>
</evidence>
<comment type="similarity">
    <text evidence="2">Belongs to the class-I pyridoxal-phosphate-dependent aminotransferase family.</text>
</comment>
<evidence type="ECO:0000256" key="3">
    <source>
        <dbReference type="ARBA" id="ARBA00022576"/>
    </source>
</evidence>
<comment type="cofactor">
    <cofactor evidence="1">
        <name>pyridoxal 5'-phosphate</name>
        <dbReference type="ChEBI" id="CHEBI:597326"/>
    </cofactor>
</comment>
<evidence type="ECO:0000256" key="5">
    <source>
        <dbReference type="ARBA" id="ARBA00022898"/>
    </source>
</evidence>
<sequence>MSSVNNLNGSGAGAVCTRCSPADVEQGRCNATHFVHEKMDDEPVAELEPEIVTPRPPPVDLSHHLSSLARSLRKSNLKGLYKYRSVPGIVNLAGGLPSPNYFPFDSLSASVAPCDRFAESMNSSLLSMLKSSKRCRNITVPKFVSPQGGRSSDVCLASALQYSAVEGLPKLRTFVKEFATKYQHQGKIPYDSPEVIMTCGNTDGLAKALKILGEGARGDKMLVEKYVYGGGPETAAAMGIGIVPVEMDKEGMMADGDGGLQEILESWDTVRDGPRPHLMYTITLGQNPTSSVLGLERRKEIYALCQKYDIIILEDDPYWFLQYGLFPELPDNRTFLARLTPSYITLDTDGRVLRFDTFSKTMAPGCRLGWIIGHPRFTERIARLTDTTTQFPSGAIQALVTKLLVDTWSISGWITWLSLLREKYEQRANLMCAALETSRTVTIIHLKNIRVRDDDGNVIDGPGGKYSLVHKAVKELYEFERPMGGMFIWVRVYFEIHRLFDGTNGQRIMDALFKYLAGPNLRCLVCPGGYFVPLDDGEGDGWKYLRLCFAAVEVEDLKRASENFGRGVKEFFELTEFPPDEDVEADGAGEDAELDVPHFC</sequence>
<evidence type="ECO:0000259" key="6">
    <source>
        <dbReference type="Pfam" id="PF00155"/>
    </source>
</evidence>
<dbReference type="SUPFAM" id="SSF53383">
    <property type="entry name" value="PLP-dependent transferases"/>
    <property type="match status" value="1"/>
</dbReference>
<evidence type="ECO:0000256" key="1">
    <source>
        <dbReference type="ARBA" id="ARBA00001933"/>
    </source>
</evidence>
<reference evidence="7 8" key="1">
    <citation type="submission" date="2019-10" db="EMBL/GenBank/DDBJ databases">
        <authorList>
            <person name="Palmer J.M."/>
        </authorList>
    </citation>
    <scope>NUCLEOTIDE SEQUENCE [LARGE SCALE GENOMIC DNA]</scope>
    <source>
        <strain evidence="7 8">TWF696</strain>
    </source>
</reference>
<evidence type="ECO:0000256" key="4">
    <source>
        <dbReference type="ARBA" id="ARBA00022679"/>
    </source>
</evidence>
<accession>A0AAV9UI78</accession>
<dbReference type="PANTHER" id="PTHR42790">
    <property type="entry name" value="AMINOTRANSFERASE"/>
    <property type="match status" value="1"/>
</dbReference>
<gene>
    <name evidence="7" type="ORF">TWF696_009270</name>
</gene>
<dbReference type="GO" id="GO:0008483">
    <property type="term" value="F:transaminase activity"/>
    <property type="evidence" value="ECO:0007669"/>
    <property type="project" value="UniProtKB-KW"/>
</dbReference>
<dbReference type="Pfam" id="PF00155">
    <property type="entry name" value="Aminotran_1_2"/>
    <property type="match status" value="1"/>
</dbReference>
<dbReference type="AlphaFoldDB" id="A0AAV9UI78"/>
<dbReference type="PANTHER" id="PTHR42790:SF1">
    <property type="entry name" value="AROMATIC AMINO ACID AMINOTRANSFERASE, HYPOTHETICAL (EUROFUNG)"/>
    <property type="match status" value="1"/>
</dbReference>
<comment type="caution">
    <text evidence="7">The sequence shown here is derived from an EMBL/GenBank/DDBJ whole genome shotgun (WGS) entry which is preliminary data.</text>
</comment>
<keyword evidence="3" id="KW-0032">Aminotransferase</keyword>
<dbReference type="InterPro" id="IPR015421">
    <property type="entry name" value="PyrdxlP-dep_Trfase_major"/>
</dbReference>
<keyword evidence="5" id="KW-0663">Pyridoxal phosphate</keyword>
<keyword evidence="4" id="KW-0808">Transferase</keyword>
<dbReference type="CDD" id="cd00609">
    <property type="entry name" value="AAT_like"/>
    <property type="match status" value="1"/>
</dbReference>
<dbReference type="GO" id="GO:0030170">
    <property type="term" value="F:pyridoxal phosphate binding"/>
    <property type="evidence" value="ECO:0007669"/>
    <property type="project" value="InterPro"/>
</dbReference>
<name>A0AAV9UI78_9PEZI</name>
<proteinExistence type="inferred from homology"/>
<dbReference type="GO" id="GO:1901605">
    <property type="term" value="P:alpha-amino acid metabolic process"/>
    <property type="evidence" value="ECO:0007669"/>
    <property type="project" value="TreeGrafter"/>
</dbReference>
<dbReference type="Gene3D" id="3.40.640.10">
    <property type="entry name" value="Type I PLP-dependent aspartate aminotransferase-like (Major domain)"/>
    <property type="match status" value="1"/>
</dbReference>
<dbReference type="EMBL" id="JAVHNQ010000008">
    <property type="protein sequence ID" value="KAK6340957.1"/>
    <property type="molecule type" value="Genomic_DNA"/>
</dbReference>